<reference evidence="2" key="1">
    <citation type="submission" date="2022-12" db="EMBL/GenBank/DDBJ databases">
        <title>Genome assemblies of Blomia tropicalis.</title>
        <authorList>
            <person name="Cui Y."/>
        </authorList>
    </citation>
    <scope>NUCLEOTIDE SEQUENCE</scope>
    <source>
        <tissue evidence="2">Adult mites</tissue>
    </source>
</reference>
<evidence type="ECO:0000313" key="3">
    <source>
        <dbReference type="Proteomes" id="UP001142055"/>
    </source>
</evidence>
<accession>A0A9Q0M8N3</accession>
<proteinExistence type="predicted"/>
<name>A0A9Q0M8N3_BLOTA</name>
<evidence type="ECO:0000256" key="1">
    <source>
        <dbReference type="SAM" id="SignalP"/>
    </source>
</evidence>
<organism evidence="2 3">
    <name type="scientific">Blomia tropicalis</name>
    <name type="common">Mite</name>
    <dbReference type="NCBI Taxonomy" id="40697"/>
    <lineage>
        <taxon>Eukaryota</taxon>
        <taxon>Metazoa</taxon>
        <taxon>Ecdysozoa</taxon>
        <taxon>Arthropoda</taxon>
        <taxon>Chelicerata</taxon>
        <taxon>Arachnida</taxon>
        <taxon>Acari</taxon>
        <taxon>Acariformes</taxon>
        <taxon>Sarcoptiformes</taxon>
        <taxon>Astigmata</taxon>
        <taxon>Glycyphagoidea</taxon>
        <taxon>Echimyopodidae</taxon>
        <taxon>Blomia</taxon>
    </lineage>
</organism>
<dbReference type="AlphaFoldDB" id="A0A9Q0M8N3"/>
<evidence type="ECO:0000313" key="2">
    <source>
        <dbReference type="EMBL" id="KAJ6221077.1"/>
    </source>
</evidence>
<comment type="caution">
    <text evidence="2">The sequence shown here is derived from an EMBL/GenBank/DDBJ whole genome shotgun (WGS) entry which is preliminary data.</text>
</comment>
<dbReference type="PROSITE" id="PS51257">
    <property type="entry name" value="PROKAR_LIPOPROTEIN"/>
    <property type="match status" value="1"/>
</dbReference>
<evidence type="ECO:0008006" key="4">
    <source>
        <dbReference type="Google" id="ProtNLM"/>
    </source>
</evidence>
<dbReference type="EMBL" id="JAPWDV010000002">
    <property type="protein sequence ID" value="KAJ6221077.1"/>
    <property type="molecule type" value="Genomic_DNA"/>
</dbReference>
<sequence length="224" mass="26164">MGKLFTISFALILFTIYGCDANRFDIEYLAQNYSSISNTLPDRILLNDFHVHNPAFDIAKIVYTNNVMNGLRNRLNAVSINYNNAYNHEMVFQNNKTYLTGDAIVYYKASEPEVFRRECSTSQLLIKFNVNMPFEMNYYRGPSKNSRIYDFDYGSEAKFYNGGRNNIRVNIPNVIRSCANYYDINAIKDILAKNINQKAISNQLDNFINKKVNKKHYENMVFYF</sequence>
<keyword evidence="3" id="KW-1185">Reference proteome</keyword>
<gene>
    <name evidence="2" type="ORF">RDWZM_006889</name>
</gene>
<dbReference type="Proteomes" id="UP001142055">
    <property type="component" value="Chromosome 2"/>
</dbReference>
<protein>
    <recommendedName>
        <fullName evidence="4">Lipoprotein</fullName>
    </recommendedName>
</protein>
<keyword evidence="1" id="KW-0732">Signal</keyword>
<feature type="chain" id="PRO_5040406500" description="Lipoprotein" evidence="1">
    <location>
        <begin position="22"/>
        <end position="224"/>
    </location>
</feature>
<feature type="signal peptide" evidence="1">
    <location>
        <begin position="1"/>
        <end position="21"/>
    </location>
</feature>